<feature type="non-terminal residue" evidence="1">
    <location>
        <position position="1"/>
    </location>
</feature>
<gene>
    <name evidence="1" type="ORF">G3I29_00760</name>
</gene>
<dbReference type="AlphaFoldDB" id="A0A6N9TWW7"/>
<dbReference type="Gene3D" id="3.40.50.1460">
    <property type="match status" value="1"/>
</dbReference>
<comment type="caution">
    <text evidence="1">The sequence shown here is derived from an EMBL/GenBank/DDBJ whole genome shotgun (WGS) entry which is preliminary data.</text>
</comment>
<dbReference type="EMBL" id="JAAGLQ010000017">
    <property type="protein sequence ID" value="NEA14096.1"/>
    <property type="molecule type" value="Genomic_DNA"/>
</dbReference>
<feature type="non-terminal residue" evidence="1">
    <location>
        <position position="158"/>
    </location>
</feature>
<name>A0A6N9TWW7_STRHA</name>
<evidence type="ECO:0000313" key="1">
    <source>
        <dbReference type="EMBL" id="NEA14096.1"/>
    </source>
</evidence>
<dbReference type="Proteomes" id="UP000471293">
    <property type="component" value="Unassembled WGS sequence"/>
</dbReference>
<evidence type="ECO:0000313" key="2">
    <source>
        <dbReference type="Proteomes" id="UP000471293"/>
    </source>
</evidence>
<organism evidence="1 2">
    <name type="scientific">Streptomyces halstedii</name>
    <dbReference type="NCBI Taxonomy" id="1944"/>
    <lineage>
        <taxon>Bacteria</taxon>
        <taxon>Bacillati</taxon>
        <taxon>Actinomycetota</taxon>
        <taxon>Actinomycetes</taxon>
        <taxon>Kitasatosporales</taxon>
        <taxon>Streptomycetaceae</taxon>
        <taxon>Streptomyces</taxon>
    </lineage>
</organism>
<proteinExistence type="predicted"/>
<protein>
    <submittedName>
        <fullName evidence="1">Caspase family protein</fullName>
    </submittedName>
</protein>
<reference evidence="1 2" key="1">
    <citation type="submission" date="2020-01" db="EMBL/GenBank/DDBJ databases">
        <title>Insect and environment-associated Actinomycetes.</title>
        <authorList>
            <person name="Currrie C."/>
            <person name="Chevrette M."/>
            <person name="Carlson C."/>
            <person name="Stubbendieck R."/>
            <person name="Wendt-Pienkowski E."/>
        </authorList>
    </citation>
    <scope>NUCLEOTIDE SEQUENCE [LARGE SCALE GENOMIC DNA]</scope>
    <source>
        <strain evidence="1 2">SID11342</strain>
    </source>
</reference>
<accession>A0A6N9TWW7</accession>
<sequence length="158" mass="16059">APAREAAPARPAGAGNDQVLLLAASRADQQAHETYFGGRRYGVFTRAVLDAVREAPVGVSYREVLSAADARVQCAGGRQQPVLFPPGPGGTADRPFLADGAARTAVAHLLRHGAAGWEIDCGAGHGLREDAPGGAAAAEFAVVDEGPWPAGHPAPVPA</sequence>